<keyword evidence="2" id="KW-1133">Transmembrane helix</keyword>
<accession>A0A834WWF5</accession>
<feature type="transmembrane region" description="Helical" evidence="2">
    <location>
        <begin position="20"/>
        <end position="43"/>
    </location>
</feature>
<keyword evidence="4" id="KW-1185">Reference proteome</keyword>
<name>A0A834WWF5_9FABA</name>
<proteinExistence type="predicted"/>
<evidence type="ECO:0000256" key="1">
    <source>
        <dbReference type="SAM" id="Coils"/>
    </source>
</evidence>
<dbReference type="AlphaFoldDB" id="A0A834WWF5"/>
<evidence type="ECO:0000313" key="4">
    <source>
        <dbReference type="Proteomes" id="UP000634136"/>
    </source>
</evidence>
<organism evidence="3 4">
    <name type="scientific">Senna tora</name>
    <dbReference type="NCBI Taxonomy" id="362788"/>
    <lineage>
        <taxon>Eukaryota</taxon>
        <taxon>Viridiplantae</taxon>
        <taxon>Streptophyta</taxon>
        <taxon>Embryophyta</taxon>
        <taxon>Tracheophyta</taxon>
        <taxon>Spermatophyta</taxon>
        <taxon>Magnoliopsida</taxon>
        <taxon>eudicotyledons</taxon>
        <taxon>Gunneridae</taxon>
        <taxon>Pentapetalae</taxon>
        <taxon>rosids</taxon>
        <taxon>fabids</taxon>
        <taxon>Fabales</taxon>
        <taxon>Fabaceae</taxon>
        <taxon>Caesalpinioideae</taxon>
        <taxon>Cassia clade</taxon>
        <taxon>Senna</taxon>
    </lineage>
</organism>
<keyword evidence="1" id="KW-0175">Coiled coil</keyword>
<keyword evidence="2" id="KW-0472">Membrane</keyword>
<feature type="coiled-coil region" evidence="1">
    <location>
        <begin position="158"/>
        <end position="185"/>
    </location>
</feature>
<evidence type="ECO:0000256" key="2">
    <source>
        <dbReference type="SAM" id="Phobius"/>
    </source>
</evidence>
<comment type="caution">
    <text evidence="3">The sequence shown here is derived from an EMBL/GenBank/DDBJ whole genome shotgun (WGS) entry which is preliminary data.</text>
</comment>
<feature type="transmembrane region" description="Helical" evidence="2">
    <location>
        <begin position="205"/>
        <end position="221"/>
    </location>
</feature>
<sequence length="322" mass="37719">MNRHLKNHLNYDLSPPNFHIPVRGSLHFLYLSNLTLFATMIMNSGEEKKNMIISNGGSRILKKTSEFFTLYAAKMVIIMMLALTNKPPFKMTFLLIKLFPNVPMIFKKRVPNKMSPLSDLEEPPLQLLAYLQFFEIKGREKLKNMLELPMEKMNRKQVWELKVELEDFKQQLVKLLAEKSKKCKEKKKMIISNGGSRILKKTSEFFTLYAAKMVIIIILALTNKPPFKMTFLLIKVFPNVPMIFKKRVPNKISLVSDLEEPPLQLLAYLQFFEIKGSEKLKNMLELPMEKMNRKQLWELKVELEDFKQQLVKLLAEKSKKCC</sequence>
<feature type="transmembrane region" description="Helical" evidence="2">
    <location>
        <begin position="64"/>
        <end position="83"/>
    </location>
</feature>
<dbReference type="EMBL" id="JAAIUW010000005">
    <property type="protein sequence ID" value="KAF7833602.1"/>
    <property type="molecule type" value="Genomic_DNA"/>
</dbReference>
<gene>
    <name evidence="3" type="ORF">G2W53_015935</name>
</gene>
<protein>
    <submittedName>
        <fullName evidence="3">Uncharacterized protein</fullName>
    </submittedName>
</protein>
<reference evidence="3" key="1">
    <citation type="submission" date="2020-09" db="EMBL/GenBank/DDBJ databases">
        <title>Genome-Enabled Discovery of Anthraquinone Biosynthesis in Senna tora.</title>
        <authorList>
            <person name="Kang S.-H."/>
            <person name="Pandey R.P."/>
            <person name="Lee C.-M."/>
            <person name="Sim J.-S."/>
            <person name="Jeong J.-T."/>
            <person name="Choi B.-S."/>
            <person name="Jung M."/>
            <person name="Ginzburg D."/>
            <person name="Zhao K."/>
            <person name="Won S.Y."/>
            <person name="Oh T.-J."/>
            <person name="Yu Y."/>
            <person name="Kim N.-H."/>
            <person name="Lee O.R."/>
            <person name="Lee T.-H."/>
            <person name="Bashyal P."/>
            <person name="Kim T.-S."/>
            <person name="Lee W.-H."/>
            <person name="Kawkins C."/>
            <person name="Kim C.-K."/>
            <person name="Kim J.S."/>
            <person name="Ahn B.O."/>
            <person name="Rhee S.Y."/>
            <person name="Sohng J.K."/>
        </authorList>
    </citation>
    <scope>NUCLEOTIDE SEQUENCE</scope>
    <source>
        <tissue evidence="3">Leaf</tissue>
    </source>
</reference>
<evidence type="ECO:0000313" key="3">
    <source>
        <dbReference type="EMBL" id="KAF7833602.1"/>
    </source>
</evidence>
<keyword evidence="2" id="KW-0812">Transmembrane</keyword>
<dbReference type="Proteomes" id="UP000634136">
    <property type="component" value="Unassembled WGS sequence"/>
</dbReference>